<dbReference type="OrthoDB" id="191995at2759"/>
<accession>A0A8S1FC23</accession>
<evidence type="ECO:0000256" key="3">
    <source>
        <dbReference type="SAM" id="MobiDB-lite"/>
    </source>
</evidence>
<evidence type="ECO:0000313" key="5">
    <source>
        <dbReference type="EMBL" id="CAB3411445.1"/>
    </source>
</evidence>
<dbReference type="Proteomes" id="UP000494206">
    <property type="component" value="Unassembled WGS sequence"/>
</dbReference>
<feature type="compositionally biased region" description="Acidic residues" evidence="3">
    <location>
        <begin position="14"/>
        <end position="24"/>
    </location>
</feature>
<evidence type="ECO:0000313" key="6">
    <source>
        <dbReference type="Proteomes" id="UP000494206"/>
    </source>
</evidence>
<dbReference type="InterPro" id="IPR018785">
    <property type="entry name" value="CDPF1_dom"/>
</dbReference>
<dbReference type="Pfam" id="PF10170">
    <property type="entry name" value="C6_DPF"/>
    <property type="match status" value="1"/>
</dbReference>
<name>A0A8S1FC23_9PELO</name>
<evidence type="ECO:0000256" key="2">
    <source>
        <dbReference type="ARBA" id="ARBA00014801"/>
    </source>
</evidence>
<sequence>MSNPEPSTSNAQENNDDTNQENPEEAANDQLIDPFIDFECEVCHLQEKCLFGELKITDGFYNSPVYFIRDPFEPPARVRTKKPTLDDFLVLGAPCSLCNRPVCFDKGCSIFFGNNFCALCVARERRRFPDQVLELLSKGVAASKTK</sequence>
<evidence type="ECO:0000256" key="1">
    <source>
        <dbReference type="ARBA" id="ARBA00007917"/>
    </source>
</evidence>
<dbReference type="InterPro" id="IPR042426">
    <property type="entry name" value="CDPF1"/>
</dbReference>
<dbReference type="PANTHER" id="PTHR31849">
    <property type="entry name" value="CYSTEINE-RICH PDF MOTIF DOMAIN-CONTAINING PROTEIN 1"/>
    <property type="match status" value="1"/>
</dbReference>
<evidence type="ECO:0000259" key="4">
    <source>
        <dbReference type="Pfam" id="PF10170"/>
    </source>
</evidence>
<proteinExistence type="inferred from homology"/>
<comment type="caution">
    <text evidence="5">The sequence shown here is derived from an EMBL/GenBank/DDBJ whole genome shotgun (WGS) entry which is preliminary data.</text>
</comment>
<comment type="similarity">
    <text evidence="1">Belongs to the CDPF1 family.</text>
</comment>
<dbReference type="PANTHER" id="PTHR31849:SF1">
    <property type="entry name" value="CYSTEINE-RICH DPF MOTIF DOMAIN-CONTAINING PROTEIN 1"/>
    <property type="match status" value="1"/>
</dbReference>
<feature type="region of interest" description="Disordered" evidence="3">
    <location>
        <begin position="1"/>
        <end position="24"/>
    </location>
</feature>
<dbReference type="PRINTS" id="PR01995">
    <property type="entry name" value="UPF0595"/>
</dbReference>
<feature type="domain" description="Cysteine-rich DPF motif" evidence="4">
    <location>
        <begin position="38"/>
        <end position="134"/>
    </location>
</feature>
<feature type="compositionally biased region" description="Polar residues" evidence="3">
    <location>
        <begin position="1"/>
        <end position="13"/>
    </location>
</feature>
<keyword evidence="6" id="KW-1185">Reference proteome</keyword>
<dbReference type="EMBL" id="CADEPM010000013">
    <property type="protein sequence ID" value="CAB3411445.1"/>
    <property type="molecule type" value="Genomic_DNA"/>
</dbReference>
<reference evidence="5 6" key="1">
    <citation type="submission" date="2020-04" db="EMBL/GenBank/DDBJ databases">
        <authorList>
            <person name="Laetsch R D."/>
            <person name="Stevens L."/>
            <person name="Kumar S."/>
            <person name="Blaxter L. M."/>
        </authorList>
    </citation>
    <scope>NUCLEOTIDE SEQUENCE [LARGE SCALE GENOMIC DNA]</scope>
</reference>
<gene>
    <name evidence="5" type="ORF">CBOVIS_LOCUS12837</name>
</gene>
<dbReference type="AlphaFoldDB" id="A0A8S1FC23"/>
<protein>
    <recommendedName>
        <fullName evidence="2">Cysteine-rich DPF motif domain-containing protein 1</fullName>
    </recommendedName>
</protein>
<organism evidence="5 6">
    <name type="scientific">Caenorhabditis bovis</name>
    <dbReference type="NCBI Taxonomy" id="2654633"/>
    <lineage>
        <taxon>Eukaryota</taxon>
        <taxon>Metazoa</taxon>
        <taxon>Ecdysozoa</taxon>
        <taxon>Nematoda</taxon>
        <taxon>Chromadorea</taxon>
        <taxon>Rhabditida</taxon>
        <taxon>Rhabditina</taxon>
        <taxon>Rhabditomorpha</taxon>
        <taxon>Rhabditoidea</taxon>
        <taxon>Rhabditidae</taxon>
        <taxon>Peloderinae</taxon>
        <taxon>Caenorhabditis</taxon>
    </lineage>
</organism>